<keyword evidence="4" id="KW-1185">Reference proteome</keyword>
<dbReference type="NCBIfam" id="TIGR03363">
    <property type="entry name" value="VI_chp_8"/>
    <property type="match status" value="1"/>
</dbReference>
<sequence length="430" mass="46873">MAFPSVIDIDSLVGNISDDSPTGSDIREDRSPTSDYYSIKDARNSARAAERSALFDDSDVDLLAPWREVEKVANKVLSGVSKDLEVASWYTEALIRLYGFPGLRDGLQLIERLVSEHWEGLYPEPDEDGLETKVAPVSGLNGDGAEGTLMMPIRNAPITPETDYGAFSFFQYQQARDADRLPDEDAKAARVETLGYGMDLLNQNFEQTSDAWACDLVDTLDEAIASFKATNEKLREYCGHDAPPSSNVSGILDEVLRTTRFIYKPQLESANEQQEDQDAQVESVDGAEAVVDSAISAAQARPVTVASGEISSREDALKMLEAAAKYFRRFEPHTPLAPGLERLITWGRMTVSELMVELLPDDQSRAMYSQLTGVKLDGSDTQRYVAPPVSPSPSAASASPSTGEGTEPASSAPAEDGWGEKKETAQEPAW</sequence>
<evidence type="ECO:0000313" key="3">
    <source>
        <dbReference type="EMBL" id="MFD1215796.1"/>
    </source>
</evidence>
<dbReference type="PANTHER" id="PTHR37951:SF1">
    <property type="entry name" value="TYPE VI SECRETION SYSTEM COMPONENT TSSA1"/>
    <property type="match status" value="1"/>
</dbReference>
<proteinExistence type="predicted"/>
<feature type="compositionally biased region" description="Basic and acidic residues" evidence="1">
    <location>
        <begin position="25"/>
        <end position="38"/>
    </location>
</feature>
<dbReference type="InterPro" id="IPR017740">
    <property type="entry name" value="TssA-like"/>
</dbReference>
<evidence type="ECO:0000259" key="2">
    <source>
        <dbReference type="Pfam" id="PF06812"/>
    </source>
</evidence>
<dbReference type="InterPro" id="IPR010657">
    <property type="entry name" value="ImpA_N"/>
</dbReference>
<gene>
    <name evidence="3" type="primary">tssA</name>
    <name evidence="3" type="ORF">ACFQ2X_04230</name>
</gene>
<evidence type="ECO:0000256" key="1">
    <source>
        <dbReference type="SAM" id="MobiDB-lite"/>
    </source>
</evidence>
<feature type="compositionally biased region" description="Basic and acidic residues" evidence="1">
    <location>
        <begin position="418"/>
        <end position="430"/>
    </location>
</feature>
<dbReference type="PANTHER" id="PTHR37951">
    <property type="entry name" value="CYTOPLASMIC PROTEIN-RELATED"/>
    <property type="match status" value="1"/>
</dbReference>
<feature type="compositionally biased region" description="Low complexity" evidence="1">
    <location>
        <begin position="392"/>
        <end position="401"/>
    </location>
</feature>
<dbReference type="Proteomes" id="UP001597264">
    <property type="component" value="Unassembled WGS sequence"/>
</dbReference>
<reference evidence="4" key="1">
    <citation type="journal article" date="2019" name="Int. J. Syst. Evol. Microbiol.">
        <title>The Global Catalogue of Microorganisms (GCM) 10K type strain sequencing project: providing services to taxonomists for standard genome sequencing and annotation.</title>
        <authorList>
            <consortium name="The Broad Institute Genomics Platform"/>
            <consortium name="The Broad Institute Genome Sequencing Center for Infectious Disease"/>
            <person name="Wu L."/>
            <person name="Ma J."/>
        </authorList>
    </citation>
    <scope>NUCLEOTIDE SEQUENCE [LARGE SCALE GENOMIC DNA]</scope>
    <source>
        <strain evidence="4">CCUG 54356</strain>
    </source>
</reference>
<protein>
    <submittedName>
        <fullName evidence="3">Type VI secretion system protein TssA</fullName>
    </submittedName>
</protein>
<feature type="region of interest" description="Disordered" evidence="1">
    <location>
        <begin position="17"/>
        <end position="38"/>
    </location>
</feature>
<accession>A0ABW3U5W9</accession>
<feature type="region of interest" description="Disordered" evidence="1">
    <location>
        <begin position="379"/>
        <end position="430"/>
    </location>
</feature>
<dbReference type="RefSeq" id="WP_230436461.1">
    <property type="nucleotide sequence ID" value="NZ_CP087715.1"/>
</dbReference>
<name>A0ABW3U5W9_9GAMM</name>
<dbReference type="Pfam" id="PF06812">
    <property type="entry name" value="ImpA_N"/>
    <property type="match status" value="1"/>
</dbReference>
<comment type="caution">
    <text evidence="3">The sequence shown here is derived from an EMBL/GenBank/DDBJ whole genome shotgun (WGS) entry which is preliminary data.</text>
</comment>
<organism evidence="3 4">
    <name type="scientific">Microbulbifer celer</name>
    <dbReference type="NCBI Taxonomy" id="435905"/>
    <lineage>
        <taxon>Bacteria</taxon>
        <taxon>Pseudomonadati</taxon>
        <taxon>Pseudomonadota</taxon>
        <taxon>Gammaproteobacteria</taxon>
        <taxon>Cellvibrionales</taxon>
        <taxon>Microbulbiferaceae</taxon>
        <taxon>Microbulbifer</taxon>
    </lineage>
</organism>
<feature type="domain" description="ImpA N-terminal" evidence="2">
    <location>
        <begin position="15"/>
        <end position="141"/>
    </location>
</feature>
<evidence type="ECO:0000313" key="4">
    <source>
        <dbReference type="Proteomes" id="UP001597264"/>
    </source>
</evidence>
<dbReference type="EMBL" id="JBHTLR010000005">
    <property type="protein sequence ID" value="MFD1215796.1"/>
    <property type="molecule type" value="Genomic_DNA"/>
</dbReference>